<feature type="transmembrane region" description="Helical" evidence="6">
    <location>
        <begin position="80"/>
        <end position="100"/>
    </location>
</feature>
<name>A0ABU7UIV4_9CLOT</name>
<feature type="domain" description="ABC transporter" evidence="7">
    <location>
        <begin position="358"/>
        <end position="593"/>
    </location>
</feature>
<evidence type="ECO:0000256" key="6">
    <source>
        <dbReference type="SAM" id="Phobius"/>
    </source>
</evidence>
<feature type="coiled-coil region" evidence="5">
    <location>
        <begin position="201"/>
        <end position="228"/>
    </location>
</feature>
<evidence type="ECO:0000256" key="1">
    <source>
        <dbReference type="ARBA" id="ARBA00004141"/>
    </source>
</evidence>
<feature type="transmembrane region" description="Helical" evidence="6">
    <location>
        <begin position="40"/>
        <end position="60"/>
    </location>
</feature>
<evidence type="ECO:0000313" key="9">
    <source>
        <dbReference type="EMBL" id="MEF2111327.1"/>
    </source>
</evidence>
<dbReference type="PANTHER" id="PTHR43394:SF1">
    <property type="entry name" value="ATP-BINDING CASSETTE SUB-FAMILY B MEMBER 10, MITOCHONDRIAL"/>
    <property type="match status" value="1"/>
</dbReference>
<gene>
    <name evidence="9" type="ORF">SJI18_03280</name>
</gene>
<dbReference type="EMBL" id="JAZHFS010000002">
    <property type="protein sequence ID" value="MEF2111327.1"/>
    <property type="molecule type" value="Genomic_DNA"/>
</dbReference>
<keyword evidence="3 6" id="KW-1133">Transmembrane helix</keyword>
<keyword evidence="5" id="KW-0175">Coiled coil</keyword>
<feature type="transmembrane region" description="Helical" evidence="6">
    <location>
        <begin position="180"/>
        <end position="197"/>
    </location>
</feature>
<dbReference type="RefSeq" id="WP_216248353.1">
    <property type="nucleotide sequence ID" value="NZ_JAZHFS010000002.1"/>
</dbReference>
<evidence type="ECO:0000256" key="5">
    <source>
        <dbReference type="SAM" id="Coils"/>
    </source>
</evidence>
<comment type="subcellular location">
    <subcellularLocation>
        <location evidence="1">Membrane</location>
        <topology evidence="1">Multi-pass membrane protein</topology>
    </subcellularLocation>
</comment>
<dbReference type="InterPro" id="IPR003439">
    <property type="entry name" value="ABC_transporter-like_ATP-bd"/>
</dbReference>
<dbReference type="SMART" id="SM00382">
    <property type="entry name" value="AAA"/>
    <property type="match status" value="1"/>
</dbReference>
<dbReference type="PANTHER" id="PTHR43394">
    <property type="entry name" value="ATP-DEPENDENT PERMEASE MDL1, MITOCHONDRIAL"/>
    <property type="match status" value="1"/>
</dbReference>
<evidence type="ECO:0000259" key="7">
    <source>
        <dbReference type="PROSITE" id="PS50893"/>
    </source>
</evidence>
<keyword evidence="10" id="KW-1185">Reference proteome</keyword>
<dbReference type="GO" id="GO:0005524">
    <property type="term" value="F:ATP binding"/>
    <property type="evidence" value="ECO:0007669"/>
    <property type="project" value="UniProtKB-KW"/>
</dbReference>
<proteinExistence type="predicted"/>
<organism evidence="9 10">
    <name type="scientific">Clostridium frigoriphilum</name>
    <dbReference type="NCBI Taxonomy" id="443253"/>
    <lineage>
        <taxon>Bacteria</taxon>
        <taxon>Bacillati</taxon>
        <taxon>Bacillota</taxon>
        <taxon>Clostridia</taxon>
        <taxon>Eubacteriales</taxon>
        <taxon>Clostridiaceae</taxon>
        <taxon>Clostridium</taxon>
    </lineage>
</organism>
<comment type="caution">
    <text evidence="9">The sequence shown here is derived from an EMBL/GenBank/DDBJ whole genome shotgun (WGS) entry which is preliminary data.</text>
</comment>
<dbReference type="PROSITE" id="PS00211">
    <property type="entry name" value="ABC_TRANSPORTER_1"/>
    <property type="match status" value="1"/>
</dbReference>
<dbReference type="Pfam" id="PF00005">
    <property type="entry name" value="ABC_tran"/>
    <property type="match status" value="1"/>
</dbReference>
<reference evidence="9 10" key="1">
    <citation type="submission" date="2023-11" db="EMBL/GenBank/DDBJ databases">
        <title>Draft genome sequence of a psychrophilic Clostridium strain from permafrost water brine.</title>
        <authorList>
            <person name="Shcherbakova V.A."/>
            <person name="Trubitsyn V.E."/>
            <person name="Zakharyuk A.G."/>
        </authorList>
    </citation>
    <scope>NUCLEOTIDE SEQUENCE [LARGE SCALE GENOMIC DNA]</scope>
    <source>
        <strain evidence="9 10">14F</strain>
    </source>
</reference>
<dbReference type="PROSITE" id="PS50893">
    <property type="entry name" value="ABC_TRANSPORTER_2"/>
    <property type="match status" value="1"/>
</dbReference>
<keyword evidence="9" id="KW-0067">ATP-binding</keyword>
<feature type="transmembrane region" description="Helical" evidence="6">
    <location>
        <begin position="157"/>
        <end position="174"/>
    </location>
</feature>
<evidence type="ECO:0000256" key="4">
    <source>
        <dbReference type="ARBA" id="ARBA00023136"/>
    </source>
</evidence>
<dbReference type="InterPro" id="IPR003593">
    <property type="entry name" value="AAA+_ATPase"/>
</dbReference>
<feature type="domain" description="ABC transmembrane type-1" evidence="8">
    <location>
        <begin position="56"/>
        <end position="325"/>
    </location>
</feature>
<sequence length="595" mass="66803">MDDINGHDLEFETLLKEQNIYKNKPVKTLAYLYKDNISKLLLSFLFFIIKHLPTWVMPIITANVIDIVSSPARHNLKGLWINLIIASLLIIQNVPSNILYTKYFSQALRCVEAELRSKLVRKLQILSISYHKQLKSGKIQSKVLRDVEAITVLSRQIFNGFVPTILNIVVALTITLTKSFTVAIFFMLSMPVSFFIIKHFRKNIRKTNRDFRKEIEEMSANVAEMVELVPITRAHGLEDVEITRMDKQLEKVRHSGYNLDIITAFLGASGWAIFQVFQVGCLAFTGYLAYKGKITVGDVVLYQSYFSSILNQVSSLINVYPDIVKGFESIESVGEILLSEDIEDNKGKKKLTNVKGDFDFKGVEFNYETSEKPVLKDFNLKVKAGECIAFVGESGAGKTTILNLIIGFNKASKGKLLIDGMDMAEIDLRSYRSNIAVVPQNTILFSGTIRSNITYGLTNICEEEIIKVIESANLTEVIAKLPKGLNTSIGEHGGMLSGGQRQRIAIARALIRNPQIIVLDEATSALDNISELHVQKAMKNLVKDRTTFIVAHRLSTIRDADRIVVMNNGRCVECGTYAELINLKGEFYNLKKLQG</sequence>
<keyword evidence="4 6" id="KW-0472">Membrane</keyword>
<keyword evidence="9" id="KW-0547">Nucleotide-binding</keyword>
<dbReference type="InterPro" id="IPR011527">
    <property type="entry name" value="ABC1_TM_dom"/>
</dbReference>
<evidence type="ECO:0000256" key="2">
    <source>
        <dbReference type="ARBA" id="ARBA00022692"/>
    </source>
</evidence>
<dbReference type="InterPro" id="IPR039421">
    <property type="entry name" value="Type_1_exporter"/>
</dbReference>
<dbReference type="InterPro" id="IPR017871">
    <property type="entry name" value="ABC_transporter-like_CS"/>
</dbReference>
<evidence type="ECO:0000256" key="3">
    <source>
        <dbReference type="ARBA" id="ARBA00022989"/>
    </source>
</evidence>
<dbReference type="PROSITE" id="PS50929">
    <property type="entry name" value="ABC_TM1F"/>
    <property type="match status" value="1"/>
</dbReference>
<accession>A0ABU7UIV4</accession>
<protein>
    <submittedName>
        <fullName evidence="9">ABC transporter ATP-binding protein</fullName>
    </submittedName>
</protein>
<evidence type="ECO:0000313" key="10">
    <source>
        <dbReference type="Proteomes" id="UP001498469"/>
    </source>
</evidence>
<dbReference type="CDD" id="cd07346">
    <property type="entry name" value="ABC_6TM_exporters"/>
    <property type="match status" value="1"/>
</dbReference>
<dbReference type="Pfam" id="PF00664">
    <property type="entry name" value="ABC_membrane"/>
    <property type="match status" value="1"/>
</dbReference>
<dbReference type="Proteomes" id="UP001498469">
    <property type="component" value="Unassembled WGS sequence"/>
</dbReference>
<feature type="transmembrane region" description="Helical" evidence="6">
    <location>
        <begin position="257"/>
        <end position="277"/>
    </location>
</feature>
<keyword evidence="2 6" id="KW-0812">Transmembrane</keyword>
<evidence type="ECO:0000259" key="8">
    <source>
        <dbReference type="PROSITE" id="PS50929"/>
    </source>
</evidence>